<keyword evidence="2" id="KW-0067">ATP-binding</keyword>
<reference evidence="5 6" key="1">
    <citation type="submission" date="2020-06" db="EMBL/GenBank/DDBJ databases">
        <title>Actinomadura xiongansis sp. nov., isolated from soil of Baiyangdian.</title>
        <authorList>
            <person name="Zhang X."/>
        </authorList>
    </citation>
    <scope>NUCLEOTIDE SEQUENCE [LARGE SCALE GENOMIC DNA]</scope>
    <source>
        <strain evidence="5 6">HBUM206468</strain>
    </source>
</reference>
<dbReference type="InterPro" id="IPR011990">
    <property type="entry name" value="TPR-like_helical_dom_sf"/>
</dbReference>
<organism evidence="5 6">
    <name type="scientific">Actinomadura alba</name>
    <dbReference type="NCBI Taxonomy" id="406431"/>
    <lineage>
        <taxon>Bacteria</taxon>
        <taxon>Bacillati</taxon>
        <taxon>Actinomycetota</taxon>
        <taxon>Actinomycetes</taxon>
        <taxon>Streptosporangiales</taxon>
        <taxon>Thermomonosporaceae</taxon>
        <taxon>Actinomadura</taxon>
    </lineage>
</organism>
<accession>A0ABR7LLG9</accession>
<keyword evidence="1" id="KW-0547">Nucleotide-binding</keyword>
<dbReference type="Proteomes" id="UP000805614">
    <property type="component" value="Unassembled WGS sequence"/>
</dbReference>
<evidence type="ECO:0000256" key="2">
    <source>
        <dbReference type="ARBA" id="ARBA00022840"/>
    </source>
</evidence>
<evidence type="ECO:0000259" key="4">
    <source>
        <dbReference type="PROSITE" id="PS50043"/>
    </source>
</evidence>
<dbReference type="SUPFAM" id="SSF48452">
    <property type="entry name" value="TPR-like"/>
    <property type="match status" value="1"/>
</dbReference>
<dbReference type="PRINTS" id="PR00038">
    <property type="entry name" value="HTHLUXR"/>
</dbReference>
<dbReference type="InterPro" id="IPR016032">
    <property type="entry name" value="Sig_transdc_resp-reg_C-effctor"/>
</dbReference>
<dbReference type="SUPFAM" id="SSF52540">
    <property type="entry name" value="P-loop containing nucleoside triphosphate hydrolases"/>
    <property type="match status" value="1"/>
</dbReference>
<keyword evidence="6" id="KW-1185">Reference proteome</keyword>
<dbReference type="SMART" id="SM00421">
    <property type="entry name" value="HTH_LUXR"/>
    <property type="match status" value="1"/>
</dbReference>
<dbReference type="SUPFAM" id="SSF46894">
    <property type="entry name" value="C-terminal effector domain of the bipartite response regulators"/>
    <property type="match status" value="1"/>
</dbReference>
<comment type="caution">
    <text evidence="5">The sequence shown here is derived from an EMBL/GenBank/DDBJ whole genome shotgun (WGS) entry which is preliminary data.</text>
</comment>
<dbReference type="PANTHER" id="PTHR16305:SF35">
    <property type="entry name" value="TRANSCRIPTIONAL ACTIVATOR DOMAIN"/>
    <property type="match status" value="1"/>
</dbReference>
<dbReference type="Pfam" id="PF13191">
    <property type="entry name" value="AAA_16"/>
    <property type="match status" value="1"/>
</dbReference>
<dbReference type="PANTHER" id="PTHR16305">
    <property type="entry name" value="TESTICULAR SOLUBLE ADENYLYL CYCLASE"/>
    <property type="match status" value="1"/>
</dbReference>
<name>A0ABR7LLG9_9ACTN</name>
<evidence type="ECO:0000313" key="5">
    <source>
        <dbReference type="EMBL" id="MBC6465679.1"/>
    </source>
</evidence>
<dbReference type="EMBL" id="JABVEC010000005">
    <property type="protein sequence ID" value="MBC6465679.1"/>
    <property type="molecule type" value="Genomic_DNA"/>
</dbReference>
<feature type="region of interest" description="Disordered" evidence="3">
    <location>
        <begin position="950"/>
        <end position="985"/>
    </location>
</feature>
<dbReference type="InterPro" id="IPR000792">
    <property type="entry name" value="Tscrpt_reg_LuxR_C"/>
</dbReference>
<protein>
    <submittedName>
        <fullName evidence="5">AAA family ATPase</fullName>
    </submittedName>
</protein>
<dbReference type="CDD" id="cd06170">
    <property type="entry name" value="LuxR_C_like"/>
    <property type="match status" value="1"/>
</dbReference>
<evidence type="ECO:0000313" key="6">
    <source>
        <dbReference type="Proteomes" id="UP000805614"/>
    </source>
</evidence>
<dbReference type="Gene3D" id="1.10.10.10">
    <property type="entry name" value="Winged helix-like DNA-binding domain superfamily/Winged helix DNA-binding domain"/>
    <property type="match status" value="1"/>
</dbReference>
<dbReference type="Pfam" id="PF00196">
    <property type="entry name" value="GerE"/>
    <property type="match status" value="1"/>
</dbReference>
<proteinExistence type="predicted"/>
<dbReference type="InterPro" id="IPR027417">
    <property type="entry name" value="P-loop_NTPase"/>
</dbReference>
<dbReference type="PROSITE" id="PS50043">
    <property type="entry name" value="HTH_LUXR_2"/>
    <property type="match status" value="1"/>
</dbReference>
<gene>
    <name evidence="5" type="ORF">HKK74_09240</name>
</gene>
<sequence length="985" mass="105512">MLIGRSPELQRLGEALARAPSAVLVGGEAGVGKTRLIREFGDRAQSAGARVLLGACLELGADGLPFAPFTTVLRGLVREMGADGVTALLPDSAASGLARLLPDFGEPEPDATSGEARARLFEVVLTLLEGLAEDTPTVLVIEDAHWADRSTRDLLTFLIRNLDGAAALLLVVTYRSDELHRSHPLRPLLAGLERVDRVDRVELSRLSRREVADLVHGILDHEPSAQLVEQVYTRSEGNPLFVEVLLNSEDGGPAGELPESLRDLLLAGVRRLPEDAQELLRVASGGGDHIEHALLAAVSGLDAAALDRTLRPAVAANVLVVEGDRYAFRHALIREAVQDDLLPGEHSRLHARYAEALEGNPTLLPARRLAVELAHHWYRSHDATWALISAWRAAGEARKAAAYAEALEMFSRVLELWDRVPGAAEHIGRELGEVLEDSVSAADLAGDGERGIKLATAALKEIGDPVRAAGLLEQRGRMSLSLNRAEGLEDLREAIRLIPARPPSVVRARALASLAEKTYKFAVSDEAGRIAEEAALAAREAGDAAAEVSALLTLIYLDEEADDEKMLARLDDVALLAERARSYRPVLRVAVNRSHLLEGMGRHQEAIEVARLGVEKARHHGLARVAGTGLAINLADPLVSVGRWDEALAVIEHTLEQGPAPNPRDYLRQLAAEIALARGDLDRADAALAAVSNPAARGAGPRAENHFYTARLEAELHLARGNPHEAISAVQPVIANPGLVDDGRYAWPALVAGARACTEARDADAFAAIEARAAGLAARGPVQRAHRLAFAAEAAEFRRTPSRSAWDAAADAWEALGHPYRLAWALTRAAEAAAAEGHRDGLAPRLRRAAELADGLAAHPLLKRIDEVSRRTRLNVTAGPADAAPLGLTPRELEVLRLVADGRSNRDIAETLFISVKTASVHVSNILSKLNVGARGEAAATAHRLRLFEPDTAQDRRRRVASGKTPATKQAPATGRGTTKTPHKT</sequence>
<dbReference type="InterPro" id="IPR036388">
    <property type="entry name" value="WH-like_DNA-bd_sf"/>
</dbReference>
<evidence type="ECO:0000256" key="3">
    <source>
        <dbReference type="SAM" id="MobiDB-lite"/>
    </source>
</evidence>
<evidence type="ECO:0000256" key="1">
    <source>
        <dbReference type="ARBA" id="ARBA00022741"/>
    </source>
</evidence>
<dbReference type="Gene3D" id="3.40.50.300">
    <property type="entry name" value="P-loop containing nucleotide triphosphate hydrolases"/>
    <property type="match status" value="1"/>
</dbReference>
<dbReference type="InterPro" id="IPR041664">
    <property type="entry name" value="AAA_16"/>
</dbReference>
<feature type="compositionally biased region" description="Polar residues" evidence="3">
    <location>
        <begin position="976"/>
        <end position="985"/>
    </location>
</feature>
<feature type="domain" description="HTH luxR-type" evidence="4">
    <location>
        <begin position="881"/>
        <end position="946"/>
    </location>
</feature>